<dbReference type="InterPro" id="IPR002219">
    <property type="entry name" value="PKC_DAG/PE"/>
</dbReference>
<sequence>MIINETDGKVKINDFVLEGFISDTTCKQCGKFEIYFDDYDSFFCPYCNAWTEESCQDPFCKYCSNRPGKPINENW</sequence>
<dbReference type="AlphaFoldDB" id="A0A833GY74"/>
<dbReference type="EMBL" id="WBUI01000026">
    <property type="protein sequence ID" value="KAB2929775.1"/>
    <property type="molecule type" value="Genomic_DNA"/>
</dbReference>
<evidence type="ECO:0000313" key="3">
    <source>
        <dbReference type="Proteomes" id="UP000460298"/>
    </source>
</evidence>
<accession>A0A833GY74</accession>
<evidence type="ECO:0000259" key="1">
    <source>
        <dbReference type="PROSITE" id="PS50081"/>
    </source>
</evidence>
<feature type="domain" description="Phorbol-ester/DAG-type" evidence="1">
    <location>
        <begin position="12"/>
        <end position="63"/>
    </location>
</feature>
<proteinExistence type="predicted"/>
<dbReference type="Proteomes" id="UP000460298">
    <property type="component" value="Unassembled WGS sequence"/>
</dbReference>
<protein>
    <recommendedName>
        <fullName evidence="1">Phorbol-ester/DAG-type domain-containing protein</fullName>
    </recommendedName>
</protein>
<comment type="caution">
    <text evidence="2">The sequence shown here is derived from an EMBL/GenBank/DDBJ whole genome shotgun (WGS) entry which is preliminary data.</text>
</comment>
<evidence type="ECO:0000313" key="2">
    <source>
        <dbReference type="EMBL" id="KAB2929775.1"/>
    </source>
</evidence>
<organism evidence="2 3">
    <name type="scientific">Leptonema illini</name>
    <dbReference type="NCBI Taxonomy" id="183"/>
    <lineage>
        <taxon>Bacteria</taxon>
        <taxon>Pseudomonadati</taxon>
        <taxon>Spirochaetota</taxon>
        <taxon>Spirochaetia</taxon>
        <taxon>Leptospirales</taxon>
        <taxon>Leptospiraceae</taxon>
        <taxon>Leptonema</taxon>
    </lineage>
</organism>
<name>A0A833GY74_9LEPT</name>
<dbReference type="PROSITE" id="PS50081">
    <property type="entry name" value="ZF_DAG_PE_2"/>
    <property type="match status" value="1"/>
</dbReference>
<reference evidence="2 3" key="1">
    <citation type="submission" date="2019-10" db="EMBL/GenBank/DDBJ databases">
        <title>Extracellular Electron Transfer in a Candidatus Methanoperedens spp. Enrichment Culture.</title>
        <authorList>
            <person name="Berger S."/>
            <person name="Rangel Shaw D."/>
            <person name="Berben T."/>
            <person name="In 'T Zandt M."/>
            <person name="Frank J."/>
            <person name="Reimann J."/>
            <person name="Jetten M.S.M."/>
            <person name="Welte C.U."/>
        </authorList>
    </citation>
    <scope>NUCLEOTIDE SEQUENCE [LARGE SCALE GENOMIC DNA]</scope>
    <source>
        <strain evidence="2">SB12</strain>
    </source>
</reference>
<gene>
    <name evidence="2" type="ORF">F9K24_18610</name>
</gene>